<sequence length="377" mass="40357">MTSSVIYLDSNATTPVKSAVLDEMLLVFQNCFGNPSALYSYGQEAAQRLAHARRRVAGSIGAEMDEIVFTSGGTESNTTALFGLLERFPHKKHIVTTAVEHSSVYEACCVLEKRGYEVTRLGTDSAGFISPEEFARALREDTLLASVLYAGNETGAIQPVGELARMAGKKGVFFHTDAVQAMGKIPLDVNDLSVDLLSLSGHKFGGPKGAGALFVRRGIPLTPLLYGGGQENKRRSGTENVPAMVGLGAACELAQENLGENHKKLQELKRFFCEALSSAISSVCFYSGQDERYLPNTVYAGFPGEDQESLAMGLDLQGVCVATGSACGSSRREASRVLKAMGVSGAELFSALRFSFDTGVTKKELQETVRVLADIIL</sequence>
<comment type="cofactor">
    <cofactor evidence="1 11">
        <name>pyridoxal 5'-phosphate</name>
        <dbReference type="ChEBI" id="CHEBI:597326"/>
    </cofactor>
</comment>
<evidence type="ECO:0000256" key="1">
    <source>
        <dbReference type="ARBA" id="ARBA00001933"/>
    </source>
</evidence>
<dbReference type="PATRIC" id="fig|1313304.3.peg.1943"/>
<evidence type="ECO:0000256" key="7">
    <source>
        <dbReference type="ARBA" id="ARBA00022898"/>
    </source>
</evidence>
<dbReference type="GO" id="GO:0031071">
    <property type="term" value="F:cysteine desulfurase activity"/>
    <property type="evidence" value="ECO:0007669"/>
    <property type="project" value="UniProtKB-EC"/>
</dbReference>
<evidence type="ECO:0000256" key="8">
    <source>
        <dbReference type="ARBA" id="ARBA00023004"/>
    </source>
</evidence>
<evidence type="ECO:0000256" key="4">
    <source>
        <dbReference type="ARBA" id="ARBA00012239"/>
    </source>
</evidence>
<keyword evidence="9" id="KW-0411">Iron-sulfur</keyword>
<dbReference type="EMBL" id="ASJR01000020">
    <property type="protein sequence ID" value="ERP31079.1"/>
    <property type="molecule type" value="Genomic_DNA"/>
</dbReference>
<dbReference type="Pfam" id="PF00266">
    <property type="entry name" value="Aminotran_5"/>
    <property type="match status" value="1"/>
</dbReference>
<evidence type="ECO:0000256" key="5">
    <source>
        <dbReference type="ARBA" id="ARBA00022679"/>
    </source>
</evidence>
<evidence type="ECO:0000256" key="9">
    <source>
        <dbReference type="ARBA" id="ARBA00023014"/>
    </source>
</evidence>
<dbReference type="InterPro" id="IPR015422">
    <property type="entry name" value="PyrdxlP-dep_Trfase_small"/>
</dbReference>
<dbReference type="Proteomes" id="UP000017148">
    <property type="component" value="Unassembled WGS sequence"/>
</dbReference>
<dbReference type="SUPFAM" id="SSF53383">
    <property type="entry name" value="PLP-dependent transferases"/>
    <property type="match status" value="1"/>
</dbReference>
<evidence type="ECO:0000259" key="12">
    <source>
        <dbReference type="Pfam" id="PF00266"/>
    </source>
</evidence>
<keyword evidence="5" id="KW-0808">Transferase</keyword>
<protein>
    <recommendedName>
        <fullName evidence="4">cysteine desulfurase</fullName>
        <ecNumber evidence="4">2.8.1.7</ecNumber>
    </recommendedName>
</protein>
<dbReference type="InterPro" id="IPR016454">
    <property type="entry name" value="Cysteine_dSase"/>
</dbReference>
<comment type="catalytic activity">
    <reaction evidence="10">
        <text>(sulfur carrier)-H + L-cysteine = (sulfur carrier)-SH + L-alanine</text>
        <dbReference type="Rhea" id="RHEA:43892"/>
        <dbReference type="Rhea" id="RHEA-COMP:14737"/>
        <dbReference type="Rhea" id="RHEA-COMP:14739"/>
        <dbReference type="ChEBI" id="CHEBI:29917"/>
        <dbReference type="ChEBI" id="CHEBI:35235"/>
        <dbReference type="ChEBI" id="CHEBI:57972"/>
        <dbReference type="ChEBI" id="CHEBI:64428"/>
        <dbReference type="EC" id="2.8.1.7"/>
    </reaction>
</comment>
<evidence type="ECO:0000256" key="11">
    <source>
        <dbReference type="RuleBase" id="RU004504"/>
    </source>
</evidence>
<keyword evidence="6" id="KW-0479">Metal-binding</keyword>
<dbReference type="eggNOG" id="COG1104">
    <property type="taxonomic scope" value="Bacteria"/>
</dbReference>
<evidence type="ECO:0000256" key="10">
    <source>
        <dbReference type="ARBA" id="ARBA00050776"/>
    </source>
</evidence>
<dbReference type="PIRSF" id="PIRSF005572">
    <property type="entry name" value="NifS"/>
    <property type="match status" value="1"/>
</dbReference>
<dbReference type="OrthoDB" id="9808002at2"/>
<dbReference type="InterPro" id="IPR015421">
    <property type="entry name" value="PyrdxlP-dep_Trfase_major"/>
</dbReference>
<dbReference type="PANTHER" id="PTHR11601">
    <property type="entry name" value="CYSTEINE DESULFURYLASE FAMILY MEMBER"/>
    <property type="match status" value="1"/>
</dbReference>
<keyword evidence="7" id="KW-0663">Pyridoxal phosphate</keyword>
<proteinExistence type="inferred from homology"/>
<dbReference type="Gene3D" id="1.10.260.50">
    <property type="match status" value="1"/>
</dbReference>
<comment type="similarity">
    <text evidence="3">Belongs to the class-V pyridoxal-phosphate-dependent aminotransferase family. NifS/IscS subfamily.</text>
</comment>
<dbReference type="RefSeq" id="WP_022637454.1">
    <property type="nucleotide sequence ID" value="NZ_ASJR01000020.1"/>
</dbReference>
<comment type="function">
    <text evidence="2">Catalyzes the removal of elemental sulfur atoms from cysteine to produce alanine. Seems to participate in the biosynthesis of the nitrogenase metalloclusters by providing the inorganic sulfur required for the Fe-S core formation.</text>
</comment>
<dbReference type="FunFam" id="3.40.640.10:FF:000084">
    <property type="entry name" value="IscS-like cysteine desulfurase"/>
    <property type="match status" value="1"/>
</dbReference>
<dbReference type="STRING" id="1313304.CALK_2037"/>
<dbReference type="AlphaFoldDB" id="U7D3K0"/>
<dbReference type="Gene3D" id="3.90.1150.10">
    <property type="entry name" value="Aspartate Aminotransferase, domain 1"/>
    <property type="match status" value="1"/>
</dbReference>
<reference evidence="13 14" key="1">
    <citation type="journal article" date="2013" name="Environ. Microbiol.">
        <title>Genome analysis of Chitinivibrio alkaliphilus gen. nov., sp. nov., a novel extremely haloalkaliphilic anaerobic chitinolytic bacterium from the candidate phylum Termite Group 3.</title>
        <authorList>
            <person name="Sorokin D.Y."/>
            <person name="Gumerov V.M."/>
            <person name="Rakitin A.L."/>
            <person name="Beletsky A.V."/>
            <person name="Damste J.S."/>
            <person name="Muyzer G."/>
            <person name="Mardanov A.V."/>
            <person name="Ravin N.V."/>
        </authorList>
    </citation>
    <scope>NUCLEOTIDE SEQUENCE [LARGE SCALE GENOMIC DNA]</scope>
    <source>
        <strain evidence="13 14">ACht1</strain>
    </source>
</reference>
<name>U7D3K0_9BACT</name>
<keyword evidence="8" id="KW-0408">Iron</keyword>
<evidence type="ECO:0000313" key="14">
    <source>
        <dbReference type="Proteomes" id="UP000017148"/>
    </source>
</evidence>
<dbReference type="GO" id="GO:0046872">
    <property type="term" value="F:metal ion binding"/>
    <property type="evidence" value="ECO:0007669"/>
    <property type="project" value="UniProtKB-KW"/>
</dbReference>
<dbReference type="GO" id="GO:0051536">
    <property type="term" value="F:iron-sulfur cluster binding"/>
    <property type="evidence" value="ECO:0007669"/>
    <property type="project" value="UniProtKB-KW"/>
</dbReference>
<accession>U7D3K0</accession>
<dbReference type="PANTHER" id="PTHR11601:SF34">
    <property type="entry name" value="CYSTEINE DESULFURASE"/>
    <property type="match status" value="1"/>
</dbReference>
<dbReference type="InterPro" id="IPR020578">
    <property type="entry name" value="Aminotrans_V_PyrdxlP_BS"/>
</dbReference>
<evidence type="ECO:0000256" key="3">
    <source>
        <dbReference type="ARBA" id="ARBA00006490"/>
    </source>
</evidence>
<dbReference type="PROSITE" id="PS00595">
    <property type="entry name" value="AA_TRANSFER_CLASS_5"/>
    <property type="match status" value="1"/>
</dbReference>
<dbReference type="EC" id="2.8.1.7" evidence="4"/>
<dbReference type="InterPro" id="IPR015424">
    <property type="entry name" value="PyrdxlP-dep_Trfase"/>
</dbReference>
<dbReference type="Gene3D" id="3.40.640.10">
    <property type="entry name" value="Type I PLP-dependent aspartate aminotransferase-like (Major domain)"/>
    <property type="match status" value="1"/>
</dbReference>
<feature type="domain" description="Aminotransferase class V" evidence="12">
    <location>
        <begin position="6"/>
        <end position="366"/>
    </location>
</feature>
<organism evidence="13 14">
    <name type="scientific">Chitinivibrio alkaliphilus ACht1</name>
    <dbReference type="NCBI Taxonomy" id="1313304"/>
    <lineage>
        <taxon>Bacteria</taxon>
        <taxon>Pseudomonadati</taxon>
        <taxon>Fibrobacterota</taxon>
        <taxon>Chitinivibrionia</taxon>
        <taxon>Chitinivibrionales</taxon>
        <taxon>Chitinivibrionaceae</taxon>
        <taxon>Chitinivibrio</taxon>
    </lineage>
</organism>
<keyword evidence="14" id="KW-1185">Reference proteome</keyword>
<dbReference type="InterPro" id="IPR000192">
    <property type="entry name" value="Aminotrans_V_dom"/>
</dbReference>
<comment type="caution">
    <text evidence="13">The sequence shown here is derived from an EMBL/GenBank/DDBJ whole genome shotgun (WGS) entry which is preliminary data.</text>
</comment>
<gene>
    <name evidence="13" type="ORF">CALK_2037</name>
</gene>
<evidence type="ECO:0000256" key="2">
    <source>
        <dbReference type="ARBA" id="ARBA00003120"/>
    </source>
</evidence>
<evidence type="ECO:0000313" key="13">
    <source>
        <dbReference type="EMBL" id="ERP31079.1"/>
    </source>
</evidence>
<evidence type="ECO:0000256" key="6">
    <source>
        <dbReference type="ARBA" id="ARBA00022723"/>
    </source>
</evidence>